<dbReference type="Gene3D" id="3.40.50.2000">
    <property type="entry name" value="Glycogen Phosphorylase B"/>
    <property type="match status" value="1"/>
</dbReference>
<evidence type="ECO:0000256" key="9">
    <source>
        <dbReference type="PIRSR" id="PIRSR639901-2"/>
    </source>
</evidence>
<keyword evidence="13" id="KW-1185">Reference proteome</keyword>
<comment type="function">
    <text evidence="1 10">Involved in lipopolysaccharide (LPS) biosynthesis. Catalyzes the transfer of 3-deoxy-D-manno-octulosonate (Kdo) residue(s) from CMP-Kdo to lipid IV(A), the tetraacyldisaccharide-1,4'-bisphosphate precursor of lipid A.</text>
</comment>
<comment type="subcellular location">
    <subcellularLocation>
        <location evidence="10">Cell membrane</location>
    </subcellularLocation>
</comment>
<evidence type="ECO:0000256" key="10">
    <source>
        <dbReference type="RuleBase" id="RU365103"/>
    </source>
</evidence>
<evidence type="ECO:0000256" key="3">
    <source>
        <dbReference type="ARBA" id="ARBA00012621"/>
    </source>
</evidence>
<protein>
    <recommendedName>
        <fullName evidence="4 10">3-deoxy-D-manno-octulosonic acid transferase</fullName>
        <shortName evidence="10">Kdo transferase</shortName>
        <ecNumber evidence="3 10">2.4.99.12</ecNumber>
    </recommendedName>
    <alternativeName>
        <fullName evidence="6 10">Lipid IV(A) 3-deoxy-D-manno-octulosonic acid transferase</fullName>
    </alternativeName>
</protein>
<sequence length="445" mass="47824">MTAGSPWIGSAALGLYGMTGRLIRPALGVFLSRRVQRGKEDASRIHERFGEARLGRPAGALVWVHAASVGETNSILPLVELLCERGLSVLLTTVTVTSAGIAARRLPSGAVHQFVPLDVPSAVIPFLNHWRPDLALFAESELWPTAMRELRRRRVPLVLVNARMSERSYRGWKRFQPLARAMLRLTDRSLAQSTRDAGRLKALGAPHVRTTGNLKFDVPPPPVDAESLAALSRQTAGRRILFAASTHPGEEAILGEIHVRLAPRFPGLLTVIAPRHPERGPALADELAASLAPDGTACVLRSREPEIVRGTGIYIADTVGEMGLWYRLADLAFIGGSLVPHGGQNPIEAAKLGVAILHGPHTGNFVDIYREFDGSGASLLIDGAGELESRVAELLADAAQREAQVSNARACIEGLSGALERTVAELAPYLDDLTPDPRKNLAARA</sequence>
<dbReference type="GO" id="GO:0043842">
    <property type="term" value="F:Kdo transferase activity"/>
    <property type="evidence" value="ECO:0007669"/>
    <property type="project" value="UniProtKB-EC"/>
</dbReference>
<dbReference type="InterPro" id="IPR007507">
    <property type="entry name" value="Glycos_transf_N"/>
</dbReference>
<dbReference type="AlphaFoldDB" id="A0A1H8ZMB2"/>
<evidence type="ECO:0000256" key="8">
    <source>
        <dbReference type="PIRSR" id="PIRSR639901-1"/>
    </source>
</evidence>
<dbReference type="EC" id="2.4.99.12" evidence="3 10"/>
<comment type="catalytic activity">
    <reaction evidence="7 10">
        <text>lipid IVA (E. coli) + CMP-3-deoxy-beta-D-manno-octulosonate = alpha-Kdo-(2-&gt;6)-lipid IVA (E. coli) + CMP + H(+)</text>
        <dbReference type="Rhea" id="RHEA:28066"/>
        <dbReference type="ChEBI" id="CHEBI:15378"/>
        <dbReference type="ChEBI" id="CHEBI:58603"/>
        <dbReference type="ChEBI" id="CHEBI:60364"/>
        <dbReference type="ChEBI" id="CHEBI:60377"/>
        <dbReference type="ChEBI" id="CHEBI:85987"/>
        <dbReference type="EC" id="2.4.99.12"/>
    </reaction>
</comment>
<feature type="site" description="Transition state stabilizer" evidence="9">
    <location>
        <position position="139"/>
    </location>
</feature>
<dbReference type="EMBL" id="FOFG01000001">
    <property type="protein sequence ID" value="SEP65411.1"/>
    <property type="molecule type" value="Genomic_DNA"/>
</dbReference>
<evidence type="ECO:0000313" key="13">
    <source>
        <dbReference type="Proteomes" id="UP000199647"/>
    </source>
</evidence>
<feature type="active site" description="Proton acceptor" evidence="8">
    <location>
        <position position="71"/>
    </location>
</feature>
<comment type="similarity">
    <text evidence="10">Belongs to the glycosyltransferase group 1 family.</text>
</comment>
<dbReference type="Proteomes" id="UP000199647">
    <property type="component" value="Unassembled WGS sequence"/>
</dbReference>
<dbReference type="RefSeq" id="WP_238858073.1">
    <property type="nucleotide sequence ID" value="NZ_FOFG01000001.1"/>
</dbReference>
<reference evidence="12 13" key="1">
    <citation type="submission" date="2016-10" db="EMBL/GenBank/DDBJ databases">
        <authorList>
            <person name="de Groot N.N."/>
        </authorList>
    </citation>
    <scope>NUCLEOTIDE SEQUENCE [LARGE SCALE GENOMIC DNA]</scope>
    <source>
        <strain evidence="12 13">A52C2</strain>
    </source>
</reference>
<evidence type="ECO:0000256" key="1">
    <source>
        <dbReference type="ARBA" id="ARBA00003394"/>
    </source>
</evidence>
<dbReference type="UniPathway" id="UPA00958"/>
<keyword evidence="10" id="KW-1003">Cell membrane</keyword>
<comment type="pathway">
    <text evidence="2 10">Bacterial outer membrane biogenesis; LPS core biosynthesis.</text>
</comment>
<dbReference type="GO" id="GO:0009244">
    <property type="term" value="P:lipopolysaccharide core region biosynthetic process"/>
    <property type="evidence" value="ECO:0007669"/>
    <property type="project" value="UniProtKB-UniRule"/>
</dbReference>
<evidence type="ECO:0000256" key="5">
    <source>
        <dbReference type="ARBA" id="ARBA00022679"/>
    </source>
</evidence>
<dbReference type="InterPro" id="IPR039901">
    <property type="entry name" value="Kdotransferase"/>
</dbReference>
<keyword evidence="10" id="KW-0448">Lipopolysaccharide biosynthesis</keyword>
<gene>
    <name evidence="12" type="ORF">SAMN05216548_101191</name>
</gene>
<proteinExistence type="inferred from homology"/>
<dbReference type="SUPFAM" id="SSF53756">
    <property type="entry name" value="UDP-Glycosyltransferase/glycogen phosphorylase"/>
    <property type="match status" value="1"/>
</dbReference>
<accession>A0A1H8ZMB2</accession>
<organism evidence="12 13">
    <name type="scientific">Faunimonas pinastri</name>
    <dbReference type="NCBI Taxonomy" id="1855383"/>
    <lineage>
        <taxon>Bacteria</taxon>
        <taxon>Pseudomonadati</taxon>
        <taxon>Pseudomonadota</taxon>
        <taxon>Alphaproteobacteria</taxon>
        <taxon>Hyphomicrobiales</taxon>
        <taxon>Afifellaceae</taxon>
        <taxon>Faunimonas</taxon>
    </lineage>
</organism>
<evidence type="ECO:0000256" key="7">
    <source>
        <dbReference type="ARBA" id="ARBA00049183"/>
    </source>
</evidence>
<dbReference type="Gene3D" id="3.40.50.11720">
    <property type="entry name" value="3-Deoxy-D-manno-octulosonic-acid transferase, N-terminal domain"/>
    <property type="match status" value="1"/>
</dbReference>
<feature type="domain" description="3-deoxy-D-manno-octulosonic-acid transferase N-terminal" evidence="11">
    <location>
        <begin position="44"/>
        <end position="218"/>
    </location>
</feature>
<evidence type="ECO:0000313" key="12">
    <source>
        <dbReference type="EMBL" id="SEP65411.1"/>
    </source>
</evidence>
<evidence type="ECO:0000256" key="2">
    <source>
        <dbReference type="ARBA" id="ARBA00004713"/>
    </source>
</evidence>
<keyword evidence="10" id="KW-0472">Membrane</keyword>
<dbReference type="InterPro" id="IPR038107">
    <property type="entry name" value="Glycos_transf_N_sf"/>
</dbReference>
<dbReference type="Pfam" id="PF04413">
    <property type="entry name" value="Glycos_transf_N"/>
    <property type="match status" value="1"/>
</dbReference>
<dbReference type="STRING" id="1855383.SAMN05216548_101191"/>
<feature type="site" description="Transition state stabilizer" evidence="9">
    <location>
        <position position="215"/>
    </location>
</feature>
<name>A0A1H8ZMB2_9HYPH</name>
<dbReference type="PANTHER" id="PTHR42755:SF1">
    <property type="entry name" value="3-DEOXY-D-MANNO-OCTULOSONIC ACID TRANSFERASE, MITOCHONDRIAL-RELATED"/>
    <property type="match status" value="1"/>
</dbReference>
<dbReference type="GO" id="GO:0005886">
    <property type="term" value="C:plasma membrane"/>
    <property type="evidence" value="ECO:0007669"/>
    <property type="project" value="UniProtKB-SubCell"/>
</dbReference>
<evidence type="ECO:0000256" key="6">
    <source>
        <dbReference type="ARBA" id="ARBA00031445"/>
    </source>
</evidence>
<keyword evidence="5 10" id="KW-0808">Transferase</keyword>
<dbReference type="PANTHER" id="PTHR42755">
    <property type="entry name" value="3-DEOXY-MANNO-OCTULOSONATE CYTIDYLYLTRANSFERASE"/>
    <property type="match status" value="1"/>
</dbReference>
<dbReference type="GO" id="GO:0009245">
    <property type="term" value="P:lipid A biosynthetic process"/>
    <property type="evidence" value="ECO:0007669"/>
    <property type="project" value="TreeGrafter"/>
</dbReference>
<evidence type="ECO:0000256" key="4">
    <source>
        <dbReference type="ARBA" id="ARBA00019077"/>
    </source>
</evidence>
<evidence type="ECO:0000259" key="11">
    <source>
        <dbReference type="Pfam" id="PF04413"/>
    </source>
</evidence>